<evidence type="ECO:0000256" key="2">
    <source>
        <dbReference type="ARBA" id="ARBA00012572"/>
    </source>
</evidence>
<reference evidence="8" key="1">
    <citation type="journal article" date="2014" name="Int. J. Syst. Evol. Microbiol.">
        <title>Complete genome sequence of Corynebacterium casei LMG S-19264T (=DSM 44701T), isolated from a smear-ripened cheese.</title>
        <authorList>
            <consortium name="US DOE Joint Genome Institute (JGI-PGF)"/>
            <person name="Walter F."/>
            <person name="Albersmeier A."/>
            <person name="Kalinowski J."/>
            <person name="Ruckert C."/>
        </authorList>
    </citation>
    <scope>NUCLEOTIDE SEQUENCE</scope>
    <source>
        <strain evidence="8">KCTC 23224</strain>
    </source>
</reference>
<evidence type="ECO:0000313" key="9">
    <source>
        <dbReference type="Proteomes" id="UP000642809"/>
    </source>
</evidence>
<dbReference type="SUPFAM" id="SSF51366">
    <property type="entry name" value="Ribulose-phoshate binding barrel"/>
    <property type="match status" value="1"/>
</dbReference>
<dbReference type="EC" id="5.3.1.24" evidence="2"/>
<dbReference type="Pfam" id="PF00697">
    <property type="entry name" value="PRAI"/>
    <property type="match status" value="1"/>
</dbReference>
<evidence type="ECO:0000256" key="5">
    <source>
        <dbReference type="ARBA" id="ARBA00023141"/>
    </source>
</evidence>
<keyword evidence="3" id="KW-0028">Amino-acid biosynthesis</keyword>
<evidence type="ECO:0000256" key="6">
    <source>
        <dbReference type="ARBA" id="ARBA00023235"/>
    </source>
</evidence>
<evidence type="ECO:0000259" key="7">
    <source>
        <dbReference type="Pfam" id="PF00697"/>
    </source>
</evidence>
<name>A0A8J3CUS4_9BACT</name>
<feature type="domain" description="N-(5'phosphoribosyl) anthranilate isomerase (PRAI)" evidence="7">
    <location>
        <begin position="53"/>
        <end position="214"/>
    </location>
</feature>
<keyword evidence="6" id="KW-0413">Isomerase</keyword>
<dbReference type="AlphaFoldDB" id="A0A8J3CUS4"/>
<evidence type="ECO:0000256" key="3">
    <source>
        <dbReference type="ARBA" id="ARBA00022605"/>
    </source>
</evidence>
<comment type="caution">
    <text evidence="8">The sequence shown here is derived from an EMBL/GenBank/DDBJ whole genome shotgun (WGS) entry which is preliminary data.</text>
</comment>
<evidence type="ECO:0000313" key="8">
    <source>
        <dbReference type="EMBL" id="GHB24106.1"/>
    </source>
</evidence>
<dbReference type="InterPro" id="IPR013785">
    <property type="entry name" value="Aldolase_TIM"/>
</dbReference>
<gene>
    <name evidence="8" type="ORF">GCM10008106_01010</name>
</gene>
<accession>A0A8J3CUS4</accession>
<dbReference type="RefSeq" id="WP_229800436.1">
    <property type="nucleotide sequence ID" value="NZ_BMYF01000001.1"/>
</dbReference>
<dbReference type="EMBL" id="BMYF01000001">
    <property type="protein sequence ID" value="GHB24106.1"/>
    <property type="molecule type" value="Genomic_DNA"/>
</dbReference>
<keyword evidence="4" id="KW-0822">Tryptophan biosynthesis</keyword>
<comment type="pathway">
    <text evidence="1">Amino-acid biosynthesis; L-tryptophan biosynthesis; L-tryptophan from chorismate: step 3/5.</text>
</comment>
<dbReference type="InterPro" id="IPR001240">
    <property type="entry name" value="PRAI_dom"/>
</dbReference>
<proteinExistence type="predicted"/>
<sequence length="221" mass="24777">MYLRTDKFKHTRKMALKTFVKISQVNNLTDARYCAGMYVNWMGFSLEENNANYLSPEKYKEITDWLSGVSYVAEFEHSHPENILKTLQAYEGIDAIEVSQEVHIPMLLNTGKALIFKVSIQSAEDIRELIAKAPGFKENQVTVLLDSSIEKLSEEMISLIADLSEQTQVLLGFGLDASTLETTLDQTGVYGISLKGGTEISPGLKDFDELAEILELLEVED</sequence>
<dbReference type="UniPathway" id="UPA00035">
    <property type="reaction ID" value="UER00042"/>
</dbReference>
<dbReference type="Gene3D" id="3.20.20.70">
    <property type="entry name" value="Aldolase class I"/>
    <property type="match status" value="1"/>
</dbReference>
<organism evidence="8 9">
    <name type="scientific">Mongoliitalea lutea</name>
    <dbReference type="NCBI Taxonomy" id="849756"/>
    <lineage>
        <taxon>Bacteria</taxon>
        <taxon>Pseudomonadati</taxon>
        <taxon>Bacteroidota</taxon>
        <taxon>Cytophagia</taxon>
        <taxon>Cytophagales</taxon>
        <taxon>Cyclobacteriaceae</taxon>
        <taxon>Mongoliitalea</taxon>
    </lineage>
</organism>
<dbReference type="Proteomes" id="UP000642809">
    <property type="component" value="Unassembled WGS sequence"/>
</dbReference>
<protein>
    <recommendedName>
        <fullName evidence="2">phosphoribosylanthranilate isomerase</fullName>
        <ecNumber evidence="2">5.3.1.24</ecNumber>
    </recommendedName>
</protein>
<evidence type="ECO:0000256" key="4">
    <source>
        <dbReference type="ARBA" id="ARBA00022822"/>
    </source>
</evidence>
<evidence type="ECO:0000256" key="1">
    <source>
        <dbReference type="ARBA" id="ARBA00004664"/>
    </source>
</evidence>
<dbReference type="GO" id="GO:0004640">
    <property type="term" value="F:phosphoribosylanthranilate isomerase activity"/>
    <property type="evidence" value="ECO:0007669"/>
    <property type="project" value="UniProtKB-EC"/>
</dbReference>
<reference evidence="8" key="2">
    <citation type="submission" date="2020-09" db="EMBL/GenBank/DDBJ databases">
        <authorList>
            <person name="Sun Q."/>
            <person name="Kim S."/>
        </authorList>
    </citation>
    <scope>NUCLEOTIDE SEQUENCE</scope>
    <source>
        <strain evidence="8">KCTC 23224</strain>
    </source>
</reference>
<keyword evidence="5" id="KW-0057">Aromatic amino acid biosynthesis</keyword>
<keyword evidence="9" id="KW-1185">Reference proteome</keyword>
<dbReference type="GO" id="GO:0000162">
    <property type="term" value="P:L-tryptophan biosynthetic process"/>
    <property type="evidence" value="ECO:0007669"/>
    <property type="project" value="UniProtKB-UniPathway"/>
</dbReference>
<dbReference type="InterPro" id="IPR011060">
    <property type="entry name" value="RibuloseP-bd_barrel"/>
</dbReference>